<dbReference type="InterPro" id="IPR015003">
    <property type="entry name" value="DUF1853"/>
</dbReference>
<dbReference type="EMBL" id="BJXU01000097">
    <property type="protein sequence ID" value="GEN24606.1"/>
    <property type="molecule type" value="Genomic_DNA"/>
</dbReference>
<evidence type="ECO:0000313" key="1">
    <source>
        <dbReference type="EMBL" id="GEN24606.1"/>
    </source>
</evidence>
<evidence type="ECO:0000313" key="4">
    <source>
        <dbReference type="Proteomes" id="UP000321726"/>
    </source>
</evidence>
<organism evidence="2 3">
    <name type="scientific">Halomonas cupida</name>
    <dbReference type="NCBI Taxonomy" id="44933"/>
    <lineage>
        <taxon>Bacteria</taxon>
        <taxon>Pseudomonadati</taxon>
        <taxon>Pseudomonadota</taxon>
        <taxon>Gammaproteobacteria</taxon>
        <taxon>Oceanospirillales</taxon>
        <taxon>Halomonadaceae</taxon>
        <taxon>Halomonas</taxon>
    </lineage>
</organism>
<name>A0A1M7JIE9_9GAMM</name>
<reference evidence="1 4" key="2">
    <citation type="submission" date="2019-07" db="EMBL/GenBank/DDBJ databases">
        <title>Whole genome shotgun sequence of Halomonas cupida NBRC 102219.</title>
        <authorList>
            <person name="Hosoyama A."/>
            <person name="Uohara A."/>
            <person name="Ohji S."/>
            <person name="Ichikawa N."/>
        </authorList>
    </citation>
    <scope>NUCLEOTIDE SEQUENCE [LARGE SCALE GENOMIC DNA]</scope>
    <source>
        <strain evidence="1 4">NBRC 102219</strain>
    </source>
</reference>
<dbReference type="Proteomes" id="UP000184123">
    <property type="component" value="Unassembled WGS sequence"/>
</dbReference>
<dbReference type="Proteomes" id="UP000321726">
    <property type="component" value="Unassembled WGS sequence"/>
</dbReference>
<evidence type="ECO:0000313" key="3">
    <source>
        <dbReference type="Proteomes" id="UP000184123"/>
    </source>
</evidence>
<dbReference type="RefSeq" id="WP_073436200.1">
    <property type="nucleotide sequence ID" value="NZ_BJXU01000097.1"/>
</dbReference>
<dbReference type="OrthoDB" id="378654at2"/>
<sequence>MSSSQYEPLSITESSLEHPLVRDLAWLTDAPDLVCTQWPGRPDLASLGFADNESLMSFLQQLDAHPLALEAWLESSNSRRLGAYHERLWQFLLKTAPGTELLAHNVPVRVERRTLGELDMVYRNQQGDYRHLEVAIKFYLGLPEGPQQPDSAARWIGPGGLDSLALKVSHLSHHQLPLMCRPAAQQALVERLGALDLQPPASTPDPQMAMPGVLFRPWHAPDFPLPSITAPNALQGLWCHWRDWSRLCAEHPRLTFGTCLARPHWLAPPHPGHWQPRRTLSRTLAAHFATWATPVQLMLCRDPMEFAANPTPTNDDAPPEDFGRRILVVGNDWPGQIPLPPDQPD</sequence>
<accession>A0A1M7JIE9</accession>
<keyword evidence="4" id="KW-1185">Reference proteome</keyword>
<evidence type="ECO:0000313" key="2">
    <source>
        <dbReference type="EMBL" id="SHM52745.1"/>
    </source>
</evidence>
<evidence type="ECO:0008006" key="5">
    <source>
        <dbReference type="Google" id="ProtNLM"/>
    </source>
</evidence>
<dbReference type="AlphaFoldDB" id="A0A1M7JIE9"/>
<dbReference type="STRING" id="44933.SAMN05660971_03178"/>
<dbReference type="Pfam" id="PF08907">
    <property type="entry name" value="DUF1853"/>
    <property type="match status" value="1"/>
</dbReference>
<reference evidence="2 3" key="1">
    <citation type="submission" date="2016-11" db="EMBL/GenBank/DDBJ databases">
        <authorList>
            <person name="Jaros S."/>
            <person name="Januszkiewicz K."/>
            <person name="Wedrychowicz H."/>
        </authorList>
    </citation>
    <scope>NUCLEOTIDE SEQUENCE [LARGE SCALE GENOMIC DNA]</scope>
    <source>
        <strain evidence="2 3">DSM 4740</strain>
    </source>
</reference>
<gene>
    <name evidence="1" type="ORF">HCU01_25550</name>
    <name evidence="2" type="ORF">SAMN05660971_03178</name>
</gene>
<dbReference type="EMBL" id="FRCA01000009">
    <property type="protein sequence ID" value="SHM52745.1"/>
    <property type="molecule type" value="Genomic_DNA"/>
</dbReference>
<proteinExistence type="predicted"/>
<protein>
    <recommendedName>
        <fullName evidence="5">DUF1853 domain-containing protein</fullName>
    </recommendedName>
</protein>